<gene>
    <name evidence="2" type="ORF">TSPGSL018_22529</name>
    <name evidence="3" type="ORF">TSPGSL018_6726</name>
</gene>
<feature type="compositionally biased region" description="Basic and acidic residues" evidence="1">
    <location>
        <begin position="241"/>
        <end position="250"/>
    </location>
</feature>
<feature type="region of interest" description="Disordered" evidence="1">
    <location>
        <begin position="514"/>
        <end position="539"/>
    </location>
</feature>
<feature type="compositionally biased region" description="Basic and acidic residues" evidence="1">
    <location>
        <begin position="149"/>
        <end position="161"/>
    </location>
</feature>
<organism evidence="3">
    <name type="scientific">Tetraselmis sp. GSL018</name>
    <dbReference type="NCBI Taxonomy" id="582737"/>
    <lineage>
        <taxon>Eukaryota</taxon>
        <taxon>Viridiplantae</taxon>
        <taxon>Chlorophyta</taxon>
        <taxon>core chlorophytes</taxon>
        <taxon>Chlorodendrophyceae</taxon>
        <taxon>Chlorodendrales</taxon>
        <taxon>Chlorodendraceae</taxon>
        <taxon>Tetraselmis</taxon>
    </lineage>
</organism>
<feature type="region of interest" description="Disordered" evidence="1">
    <location>
        <begin position="263"/>
        <end position="347"/>
    </location>
</feature>
<dbReference type="EMBL" id="GBEZ01024256">
    <property type="protein sequence ID" value="JAC62713.1"/>
    <property type="molecule type" value="Transcribed_RNA"/>
</dbReference>
<reference evidence="3" key="1">
    <citation type="submission" date="2014-05" db="EMBL/GenBank/DDBJ databases">
        <title>The transcriptome of the halophilic microalga Tetraselmis sp. GSL018 isolated from the Great Salt Lake, Utah.</title>
        <authorList>
            <person name="Jinkerson R.E."/>
            <person name="D'Adamo S."/>
            <person name="Posewitz M.C."/>
        </authorList>
    </citation>
    <scope>NUCLEOTIDE SEQUENCE</scope>
    <source>
        <strain evidence="3">GSL018</strain>
    </source>
</reference>
<name>A0A061RFK1_9CHLO</name>
<evidence type="ECO:0000313" key="2">
    <source>
        <dbReference type="EMBL" id="JAC62713.1"/>
    </source>
</evidence>
<dbReference type="AlphaFoldDB" id="A0A061RFK1"/>
<sequence>MHHLQQQLPAQGQPSEGRREKHCHRGQEQSKAALHNGFQLQSQRARQEMRELDGSFVPELHSDGTRGHWLSPPDGTLACRFGDAGSAASAAQTSWAAIRRGCEPALRRPGWGGLHGGRPLSGDLPAIRGGSGDARQLLVGSTALGKRCRLPESPRRNRSSPEFEPGGAIAPLAEGTCASPRGMAHSAPELGGGLPEPPGTASPRCAGAAALPALAGAADASPRERCARQDDRGSAHAARNAQERPLHHDGACEGGFRSCLRDWTHPGTCTGRGEPGGASERPDHRTAANAPAVSPGQRLAPASDAGAGPLPLLAEAEPHPQFPGCPSGKGSGGAQAANRPTGRFGDSDSWFSHLFHGRNSRAYGPGAEPQHAPPVSNTGAGCCSEAEHRVSPGAALPDGTDLSQPSPLGRLDRFKDDIQSVLGNFCITIPRQTRALQQRTMRSGAGAEPAPEVRGASGNPTGGVAEFAARVPQDPPPVLHHSGHTSAIPLPDHQGFGSLWLDRVLPVAMNGQMEATEHDPTPSHQLPSPPAHSEDSEFRGRLNEAAARGAWPHNWFPCEVDPGIGLPSQLLQGSREVHHGFYLHDGPSRDGGTHMGDQLFATTDALKYQRCPSSRDLETSEEISALTSMEVLKQQQQQL</sequence>
<proteinExistence type="predicted"/>
<feature type="compositionally biased region" description="Low complexity" evidence="1">
    <location>
        <begin position="201"/>
        <end position="220"/>
    </location>
</feature>
<feature type="region of interest" description="Disordered" evidence="1">
    <location>
        <begin position="442"/>
        <end position="466"/>
    </location>
</feature>
<feature type="compositionally biased region" description="Basic and acidic residues" evidence="1">
    <location>
        <begin position="221"/>
        <end position="234"/>
    </location>
</feature>
<dbReference type="EMBL" id="GBEZ01017000">
    <property type="protein sequence ID" value="JAC69296.1"/>
    <property type="molecule type" value="Transcribed_RNA"/>
</dbReference>
<evidence type="ECO:0000256" key="1">
    <source>
        <dbReference type="SAM" id="MobiDB-lite"/>
    </source>
</evidence>
<feature type="compositionally biased region" description="Polar residues" evidence="1">
    <location>
        <begin position="1"/>
        <end position="14"/>
    </location>
</feature>
<feature type="region of interest" description="Disordered" evidence="1">
    <location>
        <begin position="145"/>
        <end position="250"/>
    </location>
</feature>
<feature type="compositionally biased region" description="Low complexity" evidence="1">
    <location>
        <begin position="299"/>
        <end position="315"/>
    </location>
</feature>
<feature type="region of interest" description="Disordered" evidence="1">
    <location>
        <begin position="1"/>
        <end position="50"/>
    </location>
</feature>
<protein>
    <submittedName>
        <fullName evidence="3">Uncharacterized protein</fullName>
    </submittedName>
</protein>
<evidence type="ECO:0000313" key="3">
    <source>
        <dbReference type="EMBL" id="JAC69296.1"/>
    </source>
</evidence>
<accession>A0A061RFK1</accession>